<evidence type="ECO:0000256" key="1">
    <source>
        <dbReference type="ARBA" id="ARBA00022448"/>
    </source>
</evidence>
<dbReference type="PANTHER" id="PTHR37823:SF2">
    <property type="entry name" value="CYTOCHROME C-550"/>
    <property type="match status" value="1"/>
</dbReference>
<dbReference type="GO" id="GO:0016020">
    <property type="term" value="C:membrane"/>
    <property type="evidence" value="ECO:0007669"/>
    <property type="project" value="InterPro"/>
</dbReference>
<feature type="binding site" description="axial binding residue" evidence="7">
    <location>
        <position position="98"/>
    </location>
    <ligand>
        <name>heme c</name>
        <dbReference type="ChEBI" id="CHEBI:61717"/>
    </ligand>
    <ligandPart>
        <name>Fe</name>
        <dbReference type="ChEBI" id="CHEBI:18248"/>
    </ligandPart>
</feature>
<keyword evidence="2 6" id="KW-0349">Heme</keyword>
<comment type="PTM">
    <text evidence="6">Binds 1 heme c group covalently per subunit.</text>
</comment>
<dbReference type="InterPro" id="IPR012218">
    <property type="entry name" value="Cyt_c_BACSU-c550-type"/>
</dbReference>
<keyword evidence="4" id="KW-0249">Electron transport</keyword>
<dbReference type="AlphaFoldDB" id="A0A2N0ZHD3"/>
<gene>
    <name evidence="10" type="ORF">CWS20_11285</name>
</gene>
<evidence type="ECO:0000256" key="7">
    <source>
        <dbReference type="PIRSR" id="PIRSR000025-2"/>
    </source>
</evidence>
<dbReference type="EMBL" id="PISD01000021">
    <property type="protein sequence ID" value="PKG28928.1"/>
    <property type="molecule type" value="Genomic_DNA"/>
</dbReference>
<evidence type="ECO:0000313" key="11">
    <source>
        <dbReference type="Proteomes" id="UP000233343"/>
    </source>
</evidence>
<feature type="binding site" description="covalent" evidence="6">
    <location>
        <position position="59"/>
    </location>
    <ligand>
        <name>heme c</name>
        <dbReference type="ChEBI" id="CHEBI:61717"/>
    </ligand>
</feature>
<dbReference type="InterPro" id="IPR036909">
    <property type="entry name" value="Cyt_c-like_dom_sf"/>
</dbReference>
<keyword evidence="11" id="KW-1185">Reference proteome</keyword>
<evidence type="ECO:0000256" key="4">
    <source>
        <dbReference type="ARBA" id="ARBA00022982"/>
    </source>
</evidence>
<feature type="binding site" description="axial binding residue" evidence="7">
    <location>
        <position position="63"/>
    </location>
    <ligand>
        <name>heme c</name>
        <dbReference type="ChEBI" id="CHEBI:61717"/>
    </ligand>
    <ligandPart>
        <name>Fe</name>
        <dbReference type="ChEBI" id="CHEBI:18248"/>
    </ligandPart>
</feature>
<dbReference type="GO" id="GO:0009055">
    <property type="term" value="F:electron transfer activity"/>
    <property type="evidence" value="ECO:0007669"/>
    <property type="project" value="InterPro"/>
</dbReference>
<keyword evidence="8" id="KW-0812">Transmembrane</keyword>
<dbReference type="InterPro" id="IPR009056">
    <property type="entry name" value="Cyt_c-like_dom"/>
</dbReference>
<organism evidence="10 11">
    <name type="scientific">Cytobacillus horneckiae</name>
    <dbReference type="NCBI Taxonomy" id="549687"/>
    <lineage>
        <taxon>Bacteria</taxon>
        <taxon>Bacillati</taxon>
        <taxon>Bacillota</taxon>
        <taxon>Bacilli</taxon>
        <taxon>Bacillales</taxon>
        <taxon>Bacillaceae</taxon>
        <taxon>Cytobacillus</taxon>
    </lineage>
</organism>
<accession>A0A2N0ZHD3</accession>
<evidence type="ECO:0000313" key="10">
    <source>
        <dbReference type="EMBL" id="PKG28928.1"/>
    </source>
</evidence>
<keyword evidence="8" id="KW-1133">Transmembrane helix</keyword>
<comment type="caution">
    <text evidence="10">The sequence shown here is derived from an EMBL/GenBank/DDBJ whole genome shotgun (WGS) entry which is preliminary data.</text>
</comment>
<feature type="transmembrane region" description="Helical" evidence="8">
    <location>
        <begin position="6"/>
        <end position="25"/>
    </location>
</feature>
<sequence>MNRNPLIPFAIIAILGIGAMFLVSFKGLGDMNDLASEGEEAPVEETASADPEELYQQNCIACHGDQYQGGMGPALSGVGERLSEDEIIEILTNGKGAMPGGLVAGKEADMAAWLAEIK</sequence>
<dbReference type="Pfam" id="PF13442">
    <property type="entry name" value="Cytochrome_CBB3"/>
    <property type="match status" value="1"/>
</dbReference>
<evidence type="ECO:0000256" key="5">
    <source>
        <dbReference type="ARBA" id="ARBA00023004"/>
    </source>
</evidence>
<evidence type="ECO:0000256" key="3">
    <source>
        <dbReference type="ARBA" id="ARBA00022723"/>
    </source>
</evidence>
<evidence type="ECO:0000256" key="6">
    <source>
        <dbReference type="PIRSR" id="PIRSR000025-1"/>
    </source>
</evidence>
<keyword evidence="5 7" id="KW-0408">Iron</keyword>
<dbReference type="NCBIfam" id="NF045773">
    <property type="entry name" value="cytochro_C550"/>
    <property type="match status" value="1"/>
</dbReference>
<keyword evidence="8" id="KW-0472">Membrane</keyword>
<keyword evidence="1" id="KW-0813">Transport</keyword>
<dbReference type="InterPro" id="IPR051811">
    <property type="entry name" value="Cytochrome_c550/c551-like"/>
</dbReference>
<dbReference type="Proteomes" id="UP000233343">
    <property type="component" value="Unassembled WGS sequence"/>
</dbReference>
<evidence type="ECO:0000259" key="9">
    <source>
        <dbReference type="PROSITE" id="PS51007"/>
    </source>
</evidence>
<dbReference type="SUPFAM" id="SSF46626">
    <property type="entry name" value="Cytochrome c"/>
    <property type="match status" value="1"/>
</dbReference>
<dbReference type="GO" id="GO:0020037">
    <property type="term" value="F:heme binding"/>
    <property type="evidence" value="ECO:0007669"/>
    <property type="project" value="InterPro"/>
</dbReference>
<dbReference type="RefSeq" id="WP_066201285.1">
    <property type="nucleotide sequence ID" value="NZ_CP194732.1"/>
</dbReference>
<dbReference type="PIRSF" id="PIRSF000025">
    <property type="entry name" value="Cytc_Bsub_c550"/>
    <property type="match status" value="1"/>
</dbReference>
<feature type="binding site" description="covalent" evidence="6">
    <location>
        <position position="62"/>
    </location>
    <ligand>
        <name>heme c</name>
        <dbReference type="ChEBI" id="CHEBI:61717"/>
    </ligand>
</feature>
<dbReference type="PANTHER" id="PTHR37823">
    <property type="entry name" value="CYTOCHROME C-553-LIKE"/>
    <property type="match status" value="1"/>
</dbReference>
<feature type="domain" description="Cytochrome c" evidence="9">
    <location>
        <begin position="46"/>
        <end position="118"/>
    </location>
</feature>
<reference evidence="10 11" key="1">
    <citation type="journal article" date="2010" name="Int. J. Syst. Evol. Microbiol.">
        <title>Bacillus horneckiae sp. nov., isolated from a spacecraft-assembly clean room.</title>
        <authorList>
            <person name="Vaishampayan P."/>
            <person name="Probst A."/>
            <person name="Krishnamurthi S."/>
            <person name="Ghosh S."/>
            <person name="Osman S."/>
            <person name="McDowall A."/>
            <person name="Ruckmani A."/>
            <person name="Mayilraj S."/>
            <person name="Venkateswaran K."/>
        </authorList>
    </citation>
    <scope>NUCLEOTIDE SEQUENCE [LARGE SCALE GENOMIC DNA]</scope>
    <source>
        <strain evidence="11">1PO1SC</strain>
    </source>
</reference>
<dbReference type="GO" id="GO:0005506">
    <property type="term" value="F:iron ion binding"/>
    <property type="evidence" value="ECO:0007669"/>
    <property type="project" value="InterPro"/>
</dbReference>
<keyword evidence="3 7" id="KW-0479">Metal-binding</keyword>
<dbReference type="Gene3D" id="1.10.760.10">
    <property type="entry name" value="Cytochrome c-like domain"/>
    <property type="match status" value="1"/>
</dbReference>
<protein>
    <submittedName>
        <fullName evidence="10">Cytochrome C</fullName>
    </submittedName>
</protein>
<proteinExistence type="predicted"/>
<dbReference type="PROSITE" id="PS51007">
    <property type="entry name" value="CYTC"/>
    <property type="match status" value="1"/>
</dbReference>
<evidence type="ECO:0000256" key="8">
    <source>
        <dbReference type="SAM" id="Phobius"/>
    </source>
</evidence>
<evidence type="ECO:0000256" key="2">
    <source>
        <dbReference type="ARBA" id="ARBA00022617"/>
    </source>
</evidence>
<dbReference type="InterPro" id="IPR054780">
    <property type="entry name" value="Cytochro_C550_firm"/>
</dbReference>
<name>A0A2N0ZHD3_9BACI</name>